<evidence type="ECO:0000313" key="1">
    <source>
        <dbReference type="EMBL" id="CAG8815692.1"/>
    </source>
</evidence>
<comment type="caution">
    <text evidence="1">The sequence shown here is derived from an EMBL/GenBank/DDBJ whole genome shotgun (WGS) entry which is preliminary data.</text>
</comment>
<feature type="non-terminal residue" evidence="1">
    <location>
        <position position="216"/>
    </location>
</feature>
<protein>
    <submittedName>
        <fullName evidence="1">17827_t:CDS:1</fullName>
    </submittedName>
</protein>
<keyword evidence="2" id="KW-1185">Reference proteome</keyword>
<dbReference type="EMBL" id="CAJVQC010077599">
    <property type="protein sequence ID" value="CAG8815692.1"/>
    <property type="molecule type" value="Genomic_DNA"/>
</dbReference>
<evidence type="ECO:0000313" key="2">
    <source>
        <dbReference type="Proteomes" id="UP000789920"/>
    </source>
</evidence>
<name>A0ACA9RX25_9GLOM</name>
<sequence>GIDLGTTHSCVGTWKNNQFQIITNDSGNRITPSYVAFTDYGRLIGDTAKSQIFRNCSNTIYGFKRLIGHDFGDPIIQNSIKDWQFNVVNRNGRPNIQVEEMGFTKYFTPEEICTMVLSKIKKFAEDFTGSQVNSVAIAIPDCYNLTQNKAIVNAGHAAGFDTTTISDTSASAITYCMSHKLVIGEQNLLIVDLGSGSLSVSFVTVEENIIEVKAAA</sequence>
<dbReference type="Proteomes" id="UP000789920">
    <property type="component" value="Unassembled WGS sequence"/>
</dbReference>
<gene>
    <name evidence="1" type="ORF">RPERSI_LOCUS24282</name>
</gene>
<reference evidence="1" key="1">
    <citation type="submission" date="2021-06" db="EMBL/GenBank/DDBJ databases">
        <authorList>
            <person name="Kallberg Y."/>
            <person name="Tangrot J."/>
            <person name="Rosling A."/>
        </authorList>
    </citation>
    <scope>NUCLEOTIDE SEQUENCE</scope>
    <source>
        <strain evidence="1">MA461A</strain>
    </source>
</reference>
<proteinExistence type="predicted"/>
<feature type="non-terminal residue" evidence="1">
    <location>
        <position position="1"/>
    </location>
</feature>
<accession>A0ACA9RX25</accession>
<organism evidence="1 2">
    <name type="scientific">Racocetra persica</name>
    <dbReference type="NCBI Taxonomy" id="160502"/>
    <lineage>
        <taxon>Eukaryota</taxon>
        <taxon>Fungi</taxon>
        <taxon>Fungi incertae sedis</taxon>
        <taxon>Mucoromycota</taxon>
        <taxon>Glomeromycotina</taxon>
        <taxon>Glomeromycetes</taxon>
        <taxon>Diversisporales</taxon>
        <taxon>Gigasporaceae</taxon>
        <taxon>Racocetra</taxon>
    </lineage>
</organism>